<dbReference type="EMBL" id="CP053881">
    <property type="protein sequence ID" value="QWL63725.1"/>
    <property type="molecule type" value="Genomic_DNA"/>
</dbReference>
<evidence type="ECO:0000256" key="2">
    <source>
        <dbReference type="SAM" id="SignalP"/>
    </source>
</evidence>
<feature type="chain" id="PRO_5044879584" evidence="2">
    <location>
        <begin position="19"/>
        <end position="131"/>
    </location>
</feature>
<evidence type="ECO:0000313" key="4">
    <source>
        <dbReference type="Proteomes" id="UP000679312"/>
    </source>
</evidence>
<organism evidence="3 4">
    <name type="scientific">Aeromonas jandaei</name>
    <dbReference type="NCBI Taxonomy" id="650"/>
    <lineage>
        <taxon>Bacteria</taxon>
        <taxon>Pseudomonadati</taxon>
        <taxon>Pseudomonadota</taxon>
        <taxon>Gammaproteobacteria</taxon>
        <taxon>Aeromonadales</taxon>
        <taxon>Aeromonadaceae</taxon>
        <taxon>Aeromonas</taxon>
    </lineage>
</organism>
<sequence length="131" mass="14301">MWKVLGAGLLLLAGSACASQPVGCKARLQAVNEQLVFAKAHNNAGLIAGLEQAARNIKAYCTDEGLLKEQKQRVSKLRGEVNERLLELQEARVSGKPGKVADKQNKLEQAQTDLLEAQRELGELNRLVNKK</sequence>
<dbReference type="Pfam" id="PF06476">
    <property type="entry name" value="DUF1090"/>
    <property type="match status" value="1"/>
</dbReference>
<feature type="signal peptide" evidence="2">
    <location>
        <begin position="1"/>
        <end position="18"/>
    </location>
</feature>
<dbReference type="RefSeq" id="WP_215801712.1">
    <property type="nucleotide sequence ID" value="NZ_CP053881.1"/>
</dbReference>
<feature type="coiled-coil region" evidence="1">
    <location>
        <begin position="100"/>
        <end position="127"/>
    </location>
</feature>
<proteinExistence type="predicted"/>
<dbReference type="Gene3D" id="1.20.58.90">
    <property type="match status" value="1"/>
</dbReference>
<evidence type="ECO:0000313" key="3">
    <source>
        <dbReference type="EMBL" id="QWL63725.1"/>
    </source>
</evidence>
<reference evidence="3 4" key="1">
    <citation type="journal article" date="2021" name="Front. Microbiol.">
        <title>Prevalence and Genetic Analysis of Chromosomal mcr-3/7 in Aeromonas From U.S. Animal-Derived Samples.</title>
        <authorList>
            <person name="Wang Y."/>
            <person name="Hou N."/>
            <person name="Rasooly R."/>
            <person name="Gu Y."/>
            <person name="He X."/>
        </authorList>
    </citation>
    <scope>NUCLEOTIDE SEQUENCE [LARGE SCALE GENOMIC DNA]</scope>
    <source>
        <strain evidence="3 4">4608</strain>
    </source>
</reference>
<dbReference type="Proteomes" id="UP000679312">
    <property type="component" value="Chromosome"/>
</dbReference>
<evidence type="ECO:0000256" key="1">
    <source>
        <dbReference type="SAM" id="Coils"/>
    </source>
</evidence>
<protein>
    <submittedName>
        <fullName evidence="3">DUF1090 domain-containing protein</fullName>
    </submittedName>
</protein>
<name>A0ABD7ERM8_AERJA</name>
<accession>A0ABD7ERM8</accession>
<keyword evidence="2" id="KW-0732">Signal</keyword>
<dbReference type="InterPro" id="IPR009468">
    <property type="entry name" value="DUF1090"/>
</dbReference>
<keyword evidence="1" id="KW-0175">Coiled coil</keyword>
<dbReference type="AlphaFoldDB" id="A0ABD7ERM8"/>
<dbReference type="PROSITE" id="PS51257">
    <property type="entry name" value="PROKAR_LIPOPROTEIN"/>
    <property type="match status" value="1"/>
</dbReference>
<gene>
    <name evidence="3" type="ORF">HQ399_16410</name>
</gene>